<dbReference type="InterPro" id="IPR004927">
    <property type="entry name" value="MerB"/>
</dbReference>
<dbReference type="GO" id="GO:0018836">
    <property type="term" value="F:alkylmercury lyase activity"/>
    <property type="evidence" value="ECO:0007669"/>
    <property type="project" value="InterPro"/>
</dbReference>
<keyword evidence="2" id="KW-1185">Reference proteome</keyword>
<dbReference type="SUPFAM" id="SSF160387">
    <property type="entry name" value="NosL/MerB-like"/>
    <property type="match status" value="1"/>
</dbReference>
<dbReference type="Gene3D" id="3.30.450.410">
    <property type="match status" value="1"/>
</dbReference>
<organism evidence="1 2">
    <name type="scientific">Parascedosporium putredinis</name>
    <dbReference type="NCBI Taxonomy" id="1442378"/>
    <lineage>
        <taxon>Eukaryota</taxon>
        <taxon>Fungi</taxon>
        <taxon>Dikarya</taxon>
        <taxon>Ascomycota</taxon>
        <taxon>Pezizomycotina</taxon>
        <taxon>Sordariomycetes</taxon>
        <taxon>Hypocreomycetidae</taxon>
        <taxon>Microascales</taxon>
        <taxon>Microascaceae</taxon>
        <taxon>Parascedosporium</taxon>
    </lineage>
</organism>
<dbReference type="OrthoDB" id="4810243at2759"/>
<dbReference type="Proteomes" id="UP000838763">
    <property type="component" value="Unassembled WGS sequence"/>
</dbReference>
<dbReference type="AlphaFoldDB" id="A0A9P1HCN7"/>
<proteinExistence type="predicted"/>
<evidence type="ECO:0000313" key="1">
    <source>
        <dbReference type="EMBL" id="CAI4220095.1"/>
    </source>
</evidence>
<gene>
    <name evidence="1" type="ORF">PPNO1_LOCUS9635</name>
</gene>
<dbReference type="Pfam" id="PF03243">
    <property type="entry name" value="MerB"/>
    <property type="match status" value="1"/>
</dbReference>
<dbReference type="InterPro" id="IPR053717">
    <property type="entry name" value="MerB_lyase_sf"/>
</dbReference>
<name>A0A9P1HCN7_9PEZI</name>
<dbReference type="EMBL" id="CALLCH030000021">
    <property type="protein sequence ID" value="CAI4220095.1"/>
    <property type="molecule type" value="Genomic_DNA"/>
</dbReference>
<comment type="caution">
    <text evidence="1">The sequence shown here is derived from an EMBL/GenBank/DDBJ whole genome shotgun (WGS) entry which is preliminary data.</text>
</comment>
<sequence>MDEPTRRKQGERSWWANCAWCGFGLAAMLLPSETPVTVSVRSGSIGKELVFEVGDAGIHLQGGGQTAKCVVHYSAPPSSWWIDVKFACGTIHVFEDKDEAATWCDQYGFNFGETMNMDIMWKLAKAWYSEKASYEYNRPTEAEKSQLFKELGMVSEFWTE</sequence>
<reference evidence="1" key="1">
    <citation type="submission" date="2022-11" db="EMBL/GenBank/DDBJ databases">
        <authorList>
            <person name="Scott C."/>
            <person name="Bruce N."/>
        </authorList>
    </citation>
    <scope>NUCLEOTIDE SEQUENCE</scope>
</reference>
<protein>
    <submittedName>
        <fullName evidence="1">Uncharacterized protein</fullName>
    </submittedName>
</protein>
<accession>A0A9P1HCN7</accession>
<evidence type="ECO:0000313" key="2">
    <source>
        <dbReference type="Proteomes" id="UP000838763"/>
    </source>
</evidence>